<name>A0A316WDF4_9FLAO</name>
<comment type="caution">
    <text evidence="1">The sequence shown here is derived from an EMBL/GenBank/DDBJ whole genome shotgun (WGS) entry which is preliminary data.</text>
</comment>
<dbReference type="InterPro" id="IPR032774">
    <property type="entry name" value="WG_beta_rep"/>
</dbReference>
<protein>
    <submittedName>
        <fullName evidence="1">WG repeat-containing protein</fullName>
    </submittedName>
</protein>
<accession>A0A316WDF4</accession>
<evidence type="ECO:0000313" key="2">
    <source>
        <dbReference type="Proteomes" id="UP000236413"/>
    </source>
</evidence>
<dbReference type="EMBL" id="PPEG02000014">
    <property type="protein sequence ID" value="PWN58066.1"/>
    <property type="molecule type" value="Genomic_DNA"/>
</dbReference>
<sequence length="243" mass="28793">MDNPIDLYDNFFFSKEFECAIFQLKKGEVFHAKKDSIKELDITKIIDSKNNQVRYFKCVEGKKKWGVIHISGQEIIPPIYDYISPLIDDKFYKIFNGDYSWEFDDYSSQYFIEHIDTHSWNGDHYMGKLSTGQWGLAETSGTGYTVLIAPEFQWLILIDKKIVCCNVGGSLIKWYDGDDKEEYLQTLGGQWKVIEASKWDRRIETELGEFSEVLEKFKLEYSKQFVEEYKYTYQFIFDPQKIF</sequence>
<proteinExistence type="predicted"/>
<dbReference type="RefSeq" id="WP_103233965.1">
    <property type="nucleotide sequence ID" value="NZ_PPEG02000014.1"/>
</dbReference>
<organism evidence="1 2">
    <name type="scientific">Chryseobacterium viscerum</name>
    <dbReference type="NCBI Taxonomy" id="1037377"/>
    <lineage>
        <taxon>Bacteria</taxon>
        <taxon>Pseudomonadati</taxon>
        <taxon>Bacteroidota</taxon>
        <taxon>Flavobacteriia</taxon>
        <taxon>Flavobacteriales</taxon>
        <taxon>Weeksellaceae</taxon>
        <taxon>Chryseobacterium group</taxon>
        <taxon>Chryseobacterium</taxon>
    </lineage>
</organism>
<dbReference type="AlphaFoldDB" id="A0A316WDF4"/>
<dbReference type="Proteomes" id="UP000236413">
    <property type="component" value="Unassembled WGS sequence"/>
</dbReference>
<reference evidence="1 2" key="1">
    <citation type="submission" date="2018-04" db="EMBL/GenBank/DDBJ databases">
        <title>Chryseobacterium oncorhynchi 701B-08T from rainbow trout, and Chryseobacterium viscerum 687B-08T from diseased fish.</title>
        <authorList>
            <person name="Jeong J.-J."/>
            <person name="Lee Y.J."/>
            <person name="Pathiraja D."/>
            <person name="Park B."/>
            <person name="Choi I.-G."/>
            <person name="Kim K.D."/>
        </authorList>
    </citation>
    <scope>NUCLEOTIDE SEQUENCE [LARGE SCALE GENOMIC DNA]</scope>
    <source>
        <strain evidence="1 2">687B-08</strain>
    </source>
</reference>
<dbReference type="Pfam" id="PF14903">
    <property type="entry name" value="WG_beta_rep"/>
    <property type="match status" value="1"/>
</dbReference>
<evidence type="ECO:0000313" key="1">
    <source>
        <dbReference type="EMBL" id="PWN58066.1"/>
    </source>
</evidence>
<gene>
    <name evidence="1" type="ORF">C1634_024880</name>
</gene>